<accession>U1N7G3</accession>
<protein>
    <submittedName>
        <fullName evidence="2">Uncharacterized protein</fullName>
    </submittedName>
</protein>
<organism evidence="2 3">
    <name type="scientific">Haloquadratum walsbyi J07HQW1</name>
    <dbReference type="NCBI Taxonomy" id="1238424"/>
    <lineage>
        <taxon>Archaea</taxon>
        <taxon>Methanobacteriati</taxon>
        <taxon>Methanobacteriota</taxon>
        <taxon>Stenosarchaea group</taxon>
        <taxon>Halobacteria</taxon>
        <taxon>Halobacteriales</taxon>
        <taxon>Haloferacaceae</taxon>
        <taxon>Haloquadratum</taxon>
    </lineage>
</organism>
<evidence type="ECO:0000313" key="3">
    <source>
        <dbReference type="Proteomes" id="UP000030649"/>
    </source>
</evidence>
<evidence type="ECO:0000313" key="2">
    <source>
        <dbReference type="EMBL" id="ERG92640.1"/>
    </source>
</evidence>
<dbReference type="Proteomes" id="UP000030649">
    <property type="component" value="Unassembled WGS sequence"/>
</dbReference>
<proteinExistence type="predicted"/>
<gene>
    <name evidence="2" type="ORF">J07HQW1_02685</name>
</gene>
<reference evidence="2 3" key="1">
    <citation type="journal article" date="2013" name="PLoS ONE">
        <title>Assembly-driven community genomics of a hypersaline microbial ecosystem.</title>
        <authorList>
            <person name="Podell S."/>
            <person name="Ugalde J.A."/>
            <person name="Narasingarao P."/>
            <person name="Banfield J.F."/>
            <person name="Heidelberg K.B."/>
            <person name="Allen E.E."/>
        </authorList>
    </citation>
    <scope>NUCLEOTIDE SEQUENCE [LARGE SCALE GENOMIC DNA]</scope>
    <source>
        <strain evidence="3">J07HQW1</strain>
    </source>
</reference>
<evidence type="ECO:0000256" key="1">
    <source>
        <dbReference type="SAM" id="Coils"/>
    </source>
</evidence>
<dbReference type="AlphaFoldDB" id="U1N7G3"/>
<keyword evidence="1" id="KW-0175">Coiled coil</keyword>
<feature type="coiled-coil region" evidence="1">
    <location>
        <begin position="27"/>
        <end position="54"/>
    </location>
</feature>
<dbReference type="HOGENOM" id="CLU_1891374_0_0_2"/>
<dbReference type="EMBL" id="KE356560">
    <property type="protein sequence ID" value="ERG92640.1"/>
    <property type="molecule type" value="Genomic_DNA"/>
</dbReference>
<sequence>MRDVLDKKDREIAETLEVAPASTSSYISVCKSKFDSVDENIAELEQQIRQWEKTEQLEDILNRLEINSQDVVMQKLSEIIREELVNDEGITYLIAYTDDQGNKQIQTVDMHPRDLADKDILKYKRISSVEDVFE</sequence>
<name>U1N7G3_9EURY</name>